<protein>
    <submittedName>
        <fullName evidence="4">Uncharacterized protein</fullName>
    </submittedName>
</protein>
<dbReference type="InParanoid" id="H3A1K7"/>
<dbReference type="STRING" id="7897.ENSLACP00000003528"/>
<evidence type="ECO:0000256" key="2">
    <source>
        <dbReference type="ARBA" id="ARBA00022490"/>
    </source>
</evidence>
<dbReference type="EMBL" id="AFYH01228937">
    <property type="status" value="NOT_ANNOTATED_CDS"/>
    <property type="molecule type" value="Genomic_DNA"/>
</dbReference>
<evidence type="ECO:0000313" key="4">
    <source>
        <dbReference type="Ensembl" id="ENSLACP00000003528.1"/>
    </source>
</evidence>
<dbReference type="Proteomes" id="UP000008672">
    <property type="component" value="Unassembled WGS sequence"/>
</dbReference>
<dbReference type="InterPro" id="IPR032675">
    <property type="entry name" value="LRR_dom_sf"/>
</dbReference>
<dbReference type="HOGENOM" id="CLU_002274_4_6_1"/>
<keyword evidence="2" id="KW-0963">Cytoplasm</keyword>
<keyword evidence="3" id="KW-0677">Repeat</keyword>
<dbReference type="eggNOG" id="ENOG502SBIG">
    <property type="taxonomic scope" value="Eukaryota"/>
</dbReference>
<reference evidence="5" key="1">
    <citation type="submission" date="2011-08" db="EMBL/GenBank/DDBJ databases">
        <title>The draft genome of Latimeria chalumnae.</title>
        <authorList>
            <person name="Di Palma F."/>
            <person name="Alfoldi J."/>
            <person name="Johnson J."/>
            <person name="Berlin A."/>
            <person name="Gnerre S."/>
            <person name="Jaffe D."/>
            <person name="MacCallum I."/>
            <person name="Young S."/>
            <person name="Walker B.J."/>
            <person name="Lander E."/>
            <person name="Lindblad-Toh K."/>
        </authorList>
    </citation>
    <scope>NUCLEOTIDE SEQUENCE [LARGE SCALE GENOMIC DNA]</scope>
    <source>
        <strain evidence="5">Wild caught</strain>
    </source>
</reference>
<evidence type="ECO:0000256" key="1">
    <source>
        <dbReference type="ARBA" id="ARBA00004496"/>
    </source>
</evidence>
<accession>H3A1K7</accession>
<sequence>SRLSRLQQCGLTAGCCKDLSSILSTNSTLTFLNLNKNKLGDSGLKCLSAGLRHPNCKLQRLELMQCGLTAGYCKDLSSVLNTNSTLTFLNLNKNILGDSGLKHLSAGLRDSNCKLQKLWLEQCGLTAACCEDLSSVLSTNSILVELYLSRNNLGDLGVNLLSAGLRDPNCKLQRLELVGCGLTAGCCEDLSSILSTKSSLMVLNLNNNNLGDSGVKCLSAGLRDPNCELQALGLEQCGLTAGCCKDLSSVLSTNSSLMGLNLNKNNLGDSGLKCLSAGLRDPNCELQKLLHHQQIDC</sequence>
<reference evidence="4" key="3">
    <citation type="submission" date="2025-09" db="UniProtKB">
        <authorList>
            <consortium name="Ensembl"/>
        </authorList>
    </citation>
    <scope>IDENTIFICATION</scope>
</reference>
<proteinExistence type="predicted"/>
<dbReference type="Pfam" id="PF13516">
    <property type="entry name" value="LRR_6"/>
    <property type="match status" value="5"/>
</dbReference>
<dbReference type="SUPFAM" id="SSF52047">
    <property type="entry name" value="RNI-like"/>
    <property type="match status" value="1"/>
</dbReference>
<dbReference type="Ensembl" id="ENSLACT00000003559.1">
    <property type="protein sequence ID" value="ENSLACP00000003528.1"/>
    <property type="gene ID" value="ENSLACG00000003144.1"/>
</dbReference>
<dbReference type="GeneTree" id="ENSGT00940000160873"/>
<dbReference type="Gene3D" id="3.80.10.10">
    <property type="entry name" value="Ribonuclease Inhibitor"/>
    <property type="match status" value="3"/>
</dbReference>
<dbReference type="InterPro" id="IPR001611">
    <property type="entry name" value="Leu-rich_rpt"/>
</dbReference>
<organism evidence="4 5">
    <name type="scientific">Latimeria chalumnae</name>
    <name type="common">Coelacanth</name>
    <dbReference type="NCBI Taxonomy" id="7897"/>
    <lineage>
        <taxon>Eukaryota</taxon>
        <taxon>Metazoa</taxon>
        <taxon>Chordata</taxon>
        <taxon>Craniata</taxon>
        <taxon>Vertebrata</taxon>
        <taxon>Euteleostomi</taxon>
        <taxon>Coelacanthiformes</taxon>
        <taxon>Coelacanthidae</taxon>
        <taxon>Latimeria</taxon>
    </lineage>
</organism>
<comment type="subcellular location">
    <subcellularLocation>
        <location evidence="1">Cytoplasm</location>
    </subcellularLocation>
</comment>
<dbReference type="InterPro" id="IPR050637">
    <property type="entry name" value="NLRP_innate_immun_reg"/>
</dbReference>
<dbReference type="AlphaFoldDB" id="H3A1K7"/>
<dbReference type="SMART" id="SM00368">
    <property type="entry name" value="LRR_RI"/>
    <property type="match status" value="9"/>
</dbReference>
<dbReference type="OMA" id="RDPNCEL"/>
<keyword evidence="5" id="KW-1185">Reference proteome</keyword>
<dbReference type="GO" id="GO:0005737">
    <property type="term" value="C:cytoplasm"/>
    <property type="evidence" value="ECO:0007669"/>
    <property type="project" value="UniProtKB-SubCell"/>
</dbReference>
<dbReference type="PANTHER" id="PTHR45690:SF19">
    <property type="entry name" value="NACHT, LRR AND PYD DOMAINS-CONTAINING PROTEIN 3"/>
    <property type="match status" value="1"/>
</dbReference>
<reference evidence="4" key="2">
    <citation type="submission" date="2025-08" db="UniProtKB">
        <authorList>
            <consortium name="Ensembl"/>
        </authorList>
    </citation>
    <scope>IDENTIFICATION</scope>
</reference>
<evidence type="ECO:0000256" key="3">
    <source>
        <dbReference type="ARBA" id="ARBA00022737"/>
    </source>
</evidence>
<dbReference type="PANTHER" id="PTHR45690">
    <property type="entry name" value="NACHT, LRR AND PYD DOMAINS-CONTAINING PROTEIN 12"/>
    <property type="match status" value="1"/>
</dbReference>
<evidence type="ECO:0000313" key="5">
    <source>
        <dbReference type="Proteomes" id="UP000008672"/>
    </source>
</evidence>
<name>H3A1K7_LATCH</name>